<evidence type="ECO:0000313" key="6">
    <source>
        <dbReference type="Proteomes" id="UP000001056"/>
    </source>
</evidence>
<sequence>MASSTKIFSLEGRGLKLDTAEDLEAHITDLRAMDDIEEVRILGNTLGVGACKLLGEVLGTKKTLRVANLADIFTGRLLNEIPEALSFLLTSILNLPNLNTINLNDNAFGLNTQAPLVTFLAAHVPLQHLYLNNNGLGPHAGILIADALSELHGKKEEARKNGQQVPNLETVICGRNRLENGSMAAWAKAFKLHNKIKEIKMVQNGIRQEGISHLLSEGLRHTSQLEVLDLQDNTFTLLGAKALAAVAPGWAELIELGIGDSLLGAKGGVLLAQSLGKGKNTKLKILRLQYNEITASGVKALAEAAEALPVLKKLELNGNKFTEDDESIIALQDLFEARKEKQAGDIIFEDEWGLDSLSDLEEESEGEEEEEEEEEEADVEPEEKAEKFIKETKEAYSEPVAQQKDKEVDELAAKLGKTAI</sequence>
<evidence type="ECO:0000256" key="1">
    <source>
        <dbReference type="ARBA" id="ARBA00022468"/>
    </source>
</evidence>
<accession>Q2HEE8</accession>
<dbReference type="GO" id="GO:0000054">
    <property type="term" value="P:ribosomal subunit export from nucleus"/>
    <property type="evidence" value="ECO:0007669"/>
    <property type="project" value="EnsemblFungi"/>
</dbReference>
<dbReference type="GO" id="GO:0006606">
    <property type="term" value="P:protein import into nucleus"/>
    <property type="evidence" value="ECO:0007669"/>
    <property type="project" value="EnsemblFungi"/>
</dbReference>
<dbReference type="PANTHER" id="PTHR24113:SF12">
    <property type="entry name" value="RAN GTPASE-ACTIVATING PROTEIN 1"/>
    <property type="match status" value="1"/>
</dbReference>
<dbReference type="HOGENOM" id="CLU_028747_3_0_1"/>
<dbReference type="GO" id="GO:0000781">
    <property type="term" value="C:chromosome, telomeric region"/>
    <property type="evidence" value="ECO:0007669"/>
    <property type="project" value="GOC"/>
</dbReference>
<proteinExistence type="predicted"/>
<gene>
    <name evidence="5" type="ORF">CHGG_01406</name>
</gene>
<dbReference type="STRING" id="306901.Q2HEE8"/>
<feature type="compositionally biased region" description="Acidic residues" evidence="4">
    <location>
        <begin position="359"/>
        <end position="381"/>
    </location>
</feature>
<dbReference type="eggNOG" id="KOG1909">
    <property type="taxonomic scope" value="Eukaryota"/>
</dbReference>
<dbReference type="InParanoid" id="Q2HEE8"/>
<dbReference type="GO" id="GO:0031267">
    <property type="term" value="F:small GTPase binding"/>
    <property type="evidence" value="ECO:0007669"/>
    <property type="project" value="EnsemblFungi"/>
</dbReference>
<dbReference type="OMA" id="NGSMEAW"/>
<dbReference type="GO" id="GO:0006409">
    <property type="term" value="P:tRNA export from nucleus"/>
    <property type="evidence" value="ECO:0007669"/>
    <property type="project" value="EnsemblFungi"/>
</dbReference>
<name>Q2HEE8_CHAGB</name>
<protein>
    <recommendedName>
        <fullName evidence="7">Ran GTPase-activating protein 1</fullName>
    </recommendedName>
</protein>
<keyword evidence="2" id="KW-0433">Leucine-rich repeat</keyword>
<dbReference type="RefSeq" id="XP_001220627.1">
    <property type="nucleotide sequence ID" value="XM_001220626.1"/>
</dbReference>
<dbReference type="GO" id="GO:0005829">
    <property type="term" value="C:cytosol"/>
    <property type="evidence" value="ECO:0007669"/>
    <property type="project" value="EnsemblFungi"/>
</dbReference>
<keyword evidence="3" id="KW-0677">Repeat</keyword>
<dbReference type="OrthoDB" id="184583at2759"/>
<dbReference type="Gene3D" id="3.80.10.10">
    <property type="entry name" value="Ribonuclease Inhibitor"/>
    <property type="match status" value="1"/>
</dbReference>
<dbReference type="GO" id="GO:0031509">
    <property type="term" value="P:subtelomeric heterochromatin formation"/>
    <property type="evidence" value="ECO:0007669"/>
    <property type="project" value="EnsemblFungi"/>
</dbReference>
<reference evidence="6" key="1">
    <citation type="journal article" date="2015" name="Genome Announc.">
        <title>Draft genome sequence of the cellulolytic fungus Chaetomium globosum.</title>
        <authorList>
            <person name="Cuomo C.A."/>
            <person name="Untereiner W.A."/>
            <person name="Ma L.-J."/>
            <person name="Grabherr M."/>
            <person name="Birren B.W."/>
        </authorList>
    </citation>
    <scope>NUCLEOTIDE SEQUENCE [LARGE SCALE GENOMIC DNA]</scope>
    <source>
        <strain evidence="6">ATCC 6205 / CBS 148.51 / DSM 1962 / NBRC 6347 / NRRL 1970</strain>
    </source>
</reference>
<dbReference type="SMART" id="SM00368">
    <property type="entry name" value="LRR_RI"/>
    <property type="match status" value="8"/>
</dbReference>
<organism evidence="5 6">
    <name type="scientific">Chaetomium globosum (strain ATCC 6205 / CBS 148.51 / DSM 1962 / NBRC 6347 / NRRL 1970)</name>
    <name type="common">Soil fungus</name>
    <dbReference type="NCBI Taxonomy" id="306901"/>
    <lineage>
        <taxon>Eukaryota</taxon>
        <taxon>Fungi</taxon>
        <taxon>Dikarya</taxon>
        <taxon>Ascomycota</taxon>
        <taxon>Pezizomycotina</taxon>
        <taxon>Sordariomycetes</taxon>
        <taxon>Sordariomycetidae</taxon>
        <taxon>Sordariales</taxon>
        <taxon>Chaetomiaceae</taxon>
        <taxon>Chaetomium</taxon>
    </lineage>
</organism>
<dbReference type="AlphaFoldDB" id="Q2HEE8"/>
<dbReference type="GeneID" id="4387414"/>
<evidence type="ECO:0000256" key="3">
    <source>
        <dbReference type="ARBA" id="ARBA00022737"/>
    </source>
</evidence>
<keyword evidence="1" id="KW-0343">GTPase activation</keyword>
<evidence type="ECO:0000256" key="2">
    <source>
        <dbReference type="ARBA" id="ARBA00022614"/>
    </source>
</evidence>
<dbReference type="InterPro" id="IPR027038">
    <property type="entry name" value="RanGap"/>
</dbReference>
<evidence type="ECO:0000256" key="4">
    <source>
        <dbReference type="SAM" id="MobiDB-lite"/>
    </source>
</evidence>
<dbReference type="Proteomes" id="UP000001056">
    <property type="component" value="Unassembled WGS sequence"/>
</dbReference>
<dbReference type="InterPro" id="IPR001611">
    <property type="entry name" value="Leu-rich_rpt"/>
</dbReference>
<dbReference type="Pfam" id="PF13516">
    <property type="entry name" value="LRR_6"/>
    <property type="match status" value="2"/>
</dbReference>
<feature type="region of interest" description="Disordered" evidence="4">
    <location>
        <begin position="359"/>
        <end position="386"/>
    </location>
</feature>
<keyword evidence="6" id="KW-1185">Reference proteome</keyword>
<dbReference type="GO" id="GO:0006611">
    <property type="term" value="P:protein export from nucleus"/>
    <property type="evidence" value="ECO:0007669"/>
    <property type="project" value="EnsemblFungi"/>
</dbReference>
<dbReference type="EMBL" id="CH408029">
    <property type="protein sequence ID" value="EAQ93171.1"/>
    <property type="molecule type" value="Genomic_DNA"/>
</dbReference>
<dbReference type="GO" id="GO:0034399">
    <property type="term" value="C:nuclear periphery"/>
    <property type="evidence" value="ECO:0007669"/>
    <property type="project" value="EnsemblFungi"/>
</dbReference>
<dbReference type="CDD" id="cd00116">
    <property type="entry name" value="LRR_RI"/>
    <property type="match status" value="1"/>
</dbReference>
<dbReference type="PANTHER" id="PTHR24113">
    <property type="entry name" value="RAN GTPASE-ACTIVATING PROTEIN 1"/>
    <property type="match status" value="1"/>
</dbReference>
<dbReference type="GO" id="GO:0006404">
    <property type="term" value="P:RNA import into nucleus"/>
    <property type="evidence" value="ECO:0007669"/>
    <property type="project" value="EnsemblFungi"/>
</dbReference>
<dbReference type="FunCoup" id="Q2HEE8">
    <property type="interactions" value="118"/>
</dbReference>
<dbReference type="GO" id="GO:0005096">
    <property type="term" value="F:GTPase activator activity"/>
    <property type="evidence" value="ECO:0007669"/>
    <property type="project" value="UniProtKB-KW"/>
</dbReference>
<dbReference type="InterPro" id="IPR032675">
    <property type="entry name" value="LRR_dom_sf"/>
</dbReference>
<dbReference type="SUPFAM" id="SSF52047">
    <property type="entry name" value="RNI-like"/>
    <property type="match status" value="1"/>
</dbReference>
<evidence type="ECO:0000313" key="5">
    <source>
        <dbReference type="EMBL" id="EAQ93171.1"/>
    </source>
</evidence>
<dbReference type="VEuPathDB" id="FungiDB:CHGG_01406"/>
<evidence type="ECO:0008006" key="7">
    <source>
        <dbReference type="Google" id="ProtNLM"/>
    </source>
</evidence>
<dbReference type="GO" id="GO:0048471">
    <property type="term" value="C:perinuclear region of cytoplasm"/>
    <property type="evidence" value="ECO:0007669"/>
    <property type="project" value="TreeGrafter"/>
</dbReference>